<reference evidence="1 2" key="1">
    <citation type="submission" date="2014-06" db="EMBL/GenBank/DDBJ databases">
        <authorList>
            <person name="Swart Estienne"/>
        </authorList>
    </citation>
    <scope>NUCLEOTIDE SEQUENCE [LARGE SCALE GENOMIC DNA]</scope>
    <source>
        <strain evidence="1 2">130c</strain>
    </source>
</reference>
<accession>A0A078A3R3</accession>
<dbReference type="OrthoDB" id="326567at2759"/>
<dbReference type="SUPFAM" id="SSF82199">
    <property type="entry name" value="SET domain"/>
    <property type="match status" value="1"/>
</dbReference>
<dbReference type="InterPro" id="IPR046341">
    <property type="entry name" value="SET_dom_sf"/>
</dbReference>
<dbReference type="Proteomes" id="UP000039865">
    <property type="component" value="Unassembled WGS sequence"/>
</dbReference>
<evidence type="ECO:0000313" key="1">
    <source>
        <dbReference type="EMBL" id="CDW76812.1"/>
    </source>
</evidence>
<protein>
    <submittedName>
        <fullName evidence="1">Uncharacterized protein</fullName>
    </submittedName>
</protein>
<evidence type="ECO:0000313" key="2">
    <source>
        <dbReference type="Proteomes" id="UP000039865"/>
    </source>
</evidence>
<organism evidence="1 2">
    <name type="scientific">Stylonychia lemnae</name>
    <name type="common">Ciliate</name>
    <dbReference type="NCBI Taxonomy" id="5949"/>
    <lineage>
        <taxon>Eukaryota</taxon>
        <taxon>Sar</taxon>
        <taxon>Alveolata</taxon>
        <taxon>Ciliophora</taxon>
        <taxon>Intramacronucleata</taxon>
        <taxon>Spirotrichea</taxon>
        <taxon>Stichotrichia</taxon>
        <taxon>Sporadotrichida</taxon>
        <taxon>Oxytrichidae</taxon>
        <taxon>Stylonychinae</taxon>
        <taxon>Stylonychia</taxon>
    </lineage>
</organism>
<sequence length="372" mass="43879">MTVISIPASYVISDYDYYPLKETIMTTLLEIDLVKDDFIIGRVLSLLVAIHLILVTGLRNESIVIIPLIDIPNHRQPKFLNQSDYVSFDLQVTEGLTTDENKVELIANTEYKQLEEFNYAYNRYIQNTNLLKNYGFVIDNNPFSNCLIYVANYFEYFDKDQLKISQLIDFIDSSLYDNKDQLSQQLRQKNRVPMELKYKIYQYQNISDELMNYLRIYALTDKNEYQISEHVNLNCENCLKNDYSWDKKLNVFELLRNLDLYNIFSYENELKSLISYYALVSYQLGQKSSIREDIQMIEEIKSDKGYFNDDTSRRQILSLVTAISSKQTLQVHLRNAMKKAMAISVLSFMQDFQIAQGLRFQEIKDFSYKQLL</sequence>
<keyword evidence="2" id="KW-1185">Reference proteome</keyword>
<proteinExistence type="predicted"/>
<dbReference type="Gene3D" id="3.90.1410.10">
    <property type="entry name" value="set domain protein methyltransferase, domain 1"/>
    <property type="match status" value="1"/>
</dbReference>
<dbReference type="InParanoid" id="A0A078A3R3"/>
<dbReference type="AlphaFoldDB" id="A0A078A3R3"/>
<dbReference type="EMBL" id="CCKQ01005564">
    <property type="protein sequence ID" value="CDW76812.1"/>
    <property type="molecule type" value="Genomic_DNA"/>
</dbReference>
<gene>
    <name evidence="1" type="primary">Contig5711.g6108</name>
    <name evidence="1" type="ORF">STYLEM_5775</name>
</gene>
<name>A0A078A3R3_STYLE</name>